<keyword evidence="5" id="KW-1185">Reference proteome</keyword>
<accession>A0ABV8AWC3</accession>
<dbReference type="InterPro" id="IPR051820">
    <property type="entry name" value="FAD-binding_MO"/>
</dbReference>
<dbReference type="EC" id="1.14.13.-" evidence="4"/>
<dbReference type="Gene3D" id="3.50.50.60">
    <property type="entry name" value="FAD/NAD(P)-binding domain"/>
    <property type="match status" value="3"/>
</dbReference>
<sequence>MNKAPMQGSEIRDVIIVGAGISGIGTAYWLKEKCPQKDVLILEARDSIGGTWSLFKYPGIRSDSDMFTFGYRFKPWNDPQSLSSGDKILNYLKQTVDENKLDRLISFNHKMLSANWSDEEKCWSLEVKSAEGIKVLKSRFLSICTGYYNYQEAYRPEFEGEGDFQGKIILPQFWPKDLDFSNQKIAVIGSGATAISLVPSLANQGAAQVTMIQRSPTYVMNLPNRNGQFAFLSKILPNSWAYRLTRSTNILLSMASFGISKAFPKFMKNLIMKGAAKQLPKGYPVEKHFNPSYNPWEQRLCVVPDGDFFTSINSGQASVVTGTISHFSEKGIHMKDGEFVEADLIVMATGLKIQLLGGAKISVNNQLAKISESYIYKGMMVSNLPNFVYCFGYTNASWTLKVDLTANYLCKLLNYMDQNELEVVTPKPKHLESEENFLNLSSGYITRAEKDLPKQGSKRPWRVYQNYLMDMLATRFGGVNDEVLHFTKRG</sequence>
<comment type="caution">
    <text evidence="4">The sequence shown here is derived from an EMBL/GenBank/DDBJ whole genome shotgun (WGS) entry which is preliminary data.</text>
</comment>
<dbReference type="RefSeq" id="WP_377906528.1">
    <property type="nucleotide sequence ID" value="NZ_JBHRZS010000007.1"/>
</dbReference>
<dbReference type="GO" id="GO:0004497">
    <property type="term" value="F:monooxygenase activity"/>
    <property type="evidence" value="ECO:0007669"/>
    <property type="project" value="UniProtKB-KW"/>
</dbReference>
<dbReference type="PANTHER" id="PTHR43872">
    <property type="entry name" value="MONOOXYGENASE, PUTATIVE (AFU_ORTHOLOGUE AFUA_8G02570)-RELATED"/>
    <property type="match status" value="1"/>
</dbReference>
<evidence type="ECO:0000313" key="4">
    <source>
        <dbReference type="EMBL" id="MFC3881187.1"/>
    </source>
</evidence>
<dbReference type="Pfam" id="PF13738">
    <property type="entry name" value="Pyr_redox_3"/>
    <property type="match status" value="1"/>
</dbReference>
<dbReference type="Proteomes" id="UP001595805">
    <property type="component" value="Unassembled WGS sequence"/>
</dbReference>
<evidence type="ECO:0000256" key="1">
    <source>
        <dbReference type="ARBA" id="ARBA00001974"/>
    </source>
</evidence>
<dbReference type="SUPFAM" id="SSF51905">
    <property type="entry name" value="FAD/NAD(P)-binding domain"/>
    <property type="match status" value="1"/>
</dbReference>
<keyword evidence="4" id="KW-0560">Oxidoreductase</keyword>
<comment type="similarity">
    <text evidence="2">Belongs to the FAD-binding monooxygenase family.</text>
</comment>
<comment type="cofactor">
    <cofactor evidence="1">
        <name>FAD</name>
        <dbReference type="ChEBI" id="CHEBI:57692"/>
    </cofactor>
</comment>
<evidence type="ECO:0000256" key="2">
    <source>
        <dbReference type="ARBA" id="ARBA00010139"/>
    </source>
</evidence>
<dbReference type="EMBL" id="JBHRZS010000007">
    <property type="protein sequence ID" value="MFC3881187.1"/>
    <property type="molecule type" value="Genomic_DNA"/>
</dbReference>
<dbReference type="InterPro" id="IPR036188">
    <property type="entry name" value="FAD/NAD-bd_sf"/>
</dbReference>
<keyword evidence="3 4" id="KW-0503">Monooxygenase</keyword>
<name>A0ABV8AWC3_9BACT</name>
<protein>
    <submittedName>
        <fullName evidence="4">Flavin-containing monooxygenase</fullName>
        <ecNumber evidence="4">1.14.13.-</ecNumber>
    </submittedName>
</protein>
<organism evidence="4 5">
    <name type="scientific">Algoriphagus namhaensis</name>
    <dbReference type="NCBI Taxonomy" id="915353"/>
    <lineage>
        <taxon>Bacteria</taxon>
        <taxon>Pseudomonadati</taxon>
        <taxon>Bacteroidota</taxon>
        <taxon>Cytophagia</taxon>
        <taxon>Cytophagales</taxon>
        <taxon>Cyclobacteriaceae</taxon>
        <taxon>Algoriphagus</taxon>
    </lineage>
</organism>
<gene>
    <name evidence="4" type="ORF">ACFOSV_13420</name>
</gene>
<reference evidence="5" key="1">
    <citation type="journal article" date="2019" name="Int. J. Syst. Evol. Microbiol.">
        <title>The Global Catalogue of Microorganisms (GCM) 10K type strain sequencing project: providing services to taxonomists for standard genome sequencing and annotation.</title>
        <authorList>
            <consortium name="The Broad Institute Genomics Platform"/>
            <consortium name="The Broad Institute Genome Sequencing Center for Infectious Disease"/>
            <person name="Wu L."/>
            <person name="Ma J."/>
        </authorList>
    </citation>
    <scope>NUCLEOTIDE SEQUENCE [LARGE SCALE GENOMIC DNA]</scope>
    <source>
        <strain evidence="5">CCUG 60523</strain>
    </source>
</reference>
<proteinExistence type="inferred from homology"/>
<dbReference type="PANTHER" id="PTHR43872:SF1">
    <property type="entry name" value="MONOOXYGENASE, PUTATIVE (AFU_ORTHOLOGUE AFUA_8G02570)-RELATED"/>
    <property type="match status" value="1"/>
</dbReference>
<evidence type="ECO:0000313" key="5">
    <source>
        <dbReference type="Proteomes" id="UP001595805"/>
    </source>
</evidence>
<evidence type="ECO:0000256" key="3">
    <source>
        <dbReference type="ARBA" id="ARBA00023033"/>
    </source>
</evidence>